<organism evidence="1 2">
    <name type="scientific">Segatella copri</name>
    <dbReference type="NCBI Taxonomy" id="165179"/>
    <lineage>
        <taxon>Bacteria</taxon>
        <taxon>Pseudomonadati</taxon>
        <taxon>Bacteroidota</taxon>
        <taxon>Bacteroidia</taxon>
        <taxon>Bacteroidales</taxon>
        <taxon>Prevotellaceae</taxon>
        <taxon>Segatella</taxon>
    </lineage>
</organism>
<proteinExistence type="predicted"/>
<gene>
    <name evidence="1" type="ORF">F7D97_10275</name>
</gene>
<name>A0A6A7VZT6_9BACT</name>
<evidence type="ECO:0000313" key="2">
    <source>
        <dbReference type="Proteomes" id="UP000406735"/>
    </source>
</evidence>
<comment type="caution">
    <text evidence="1">The sequence shown here is derived from an EMBL/GenBank/DDBJ whole genome shotgun (WGS) entry which is preliminary data.</text>
</comment>
<dbReference type="EMBL" id="VZCY01000087">
    <property type="protein sequence ID" value="MQN10291.1"/>
    <property type="molecule type" value="Genomic_DNA"/>
</dbReference>
<evidence type="ECO:0000313" key="1">
    <source>
        <dbReference type="EMBL" id="MQN10291.1"/>
    </source>
</evidence>
<reference evidence="1 2" key="1">
    <citation type="submission" date="2019-09" db="EMBL/GenBank/DDBJ databases">
        <title>Distinct polysaccharide growth profiles of human intestinal Prevotella copri isolates.</title>
        <authorList>
            <person name="Fehlner-Peach H."/>
            <person name="Magnabosco C."/>
            <person name="Raghavan V."/>
            <person name="Scher J.U."/>
            <person name="Tett A."/>
            <person name="Cox L.M."/>
            <person name="Gottsegen C."/>
            <person name="Watters A."/>
            <person name="Wiltshire- Gordon J.D."/>
            <person name="Segata N."/>
            <person name="Bonneau R."/>
            <person name="Littman D.R."/>
        </authorList>
    </citation>
    <scope>NUCLEOTIDE SEQUENCE [LARGE SCALE GENOMIC DNA]</scope>
    <source>
        <strain evidence="2">iK21513</strain>
    </source>
</reference>
<accession>A0A6A7VZT6</accession>
<sequence length="295" mass="34068">MSAYNFTPKGAFFINYKEPDRETVDHITSLYYLIIGSLATITQTAIKDLHDNLSERKDLFKHELKYRIKEAFSRSETLIGIFKKYTTEISQYELWLDITDSMEEDLKIDIQRLFYTTDNVLLKNNIKEHKLQAYACVAYNLSIMLHDMCTKFDDVMSERGISSGSIRPCGEFIQSMYGMYASMREVARILIPDKDAEYFKEGGQIYRALQVVAMKVCNPERIDKAADEGLKLNGVDYHGEEHQNNAFLPWNGIQVNFLSRNFDKMSDEELAKALGRSVGAVKAKMRQLKLKRNND</sequence>
<dbReference type="RefSeq" id="WP_153080449.1">
    <property type="nucleotide sequence ID" value="NZ_VZAU01000087.1"/>
</dbReference>
<dbReference type="AlphaFoldDB" id="A0A6A7VZT6"/>
<protein>
    <submittedName>
        <fullName evidence="1">Uncharacterized protein</fullName>
    </submittedName>
</protein>
<dbReference type="Proteomes" id="UP000406735">
    <property type="component" value="Unassembled WGS sequence"/>
</dbReference>